<proteinExistence type="predicted"/>
<organism evidence="3">
    <name type="scientific">Tuwongella immobilis</name>
    <dbReference type="NCBI Taxonomy" id="692036"/>
    <lineage>
        <taxon>Bacteria</taxon>
        <taxon>Pseudomonadati</taxon>
        <taxon>Planctomycetota</taxon>
        <taxon>Planctomycetia</taxon>
        <taxon>Gemmatales</taxon>
        <taxon>Gemmataceae</taxon>
        <taxon>Tuwongella</taxon>
    </lineage>
</organism>
<keyword evidence="2" id="KW-0802">TPR repeat</keyword>
<dbReference type="KEGG" id="tim:GMBLW1_25770"/>
<dbReference type="SUPFAM" id="SSF48452">
    <property type="entry name" value="TPR-like"/>
    <property type="match status" value="3"/>
</dbReference>
<reference evidence="3" key="1">
    <citation type="submission" date="2019-04" db="EMBL/GenBank/DDBJ databases">
        <authorList>
            <consortium name="Science for Life Laboratories"/>
        </authorList>
    </citation>
    <scope>NUCLEOTIDE SEQUENCE</scope>
    <source>
        <strain evidence="3">MBLW1</strain>
    </source>
</reference>
<protein>
    <recommendedName>
        <fullName evidence="5">Tetratricopeptide repeat protein</fullName>
    </recommendedName>
</protein>
<dbReference type="PANTHER" id="PTHR44858:SF1">
    <property type="entry name" value="UDP-N-ACETYLGLUCOSAMINE--PEPTIDE N-ACETYLGLUCOSAMINYLTRANSFERASE SPINDLY-RELATED"/>
    <property type="match status" value="1"/>
</dbReference>
<dbReference type="Proteomes" id="UP000464378">
    <property type="component" value="Chromosome"/>
</dbReference>
<dbReference type="InterPro" id="IPR011990">
    <property type="entry name" value="TPR-like_helical_dom_sf"/>
</dbReference>
<sequence>MDEFLTDVERTELHQLLEQMRGHLAQYDGERARQTCEVVIAKLERLIEQQPEAHPLADLLAGMHDNIGNIAARNQSTAAAEAAFRRALPIRKSLVASHPKQAAYRHRLALTHAQLGTVLIGTHQYAKADESLDAAIQLLQRLSDTETNPKIQHDLAQAYFNRGYIGEALRRGNQAVESYVQAQTVLEGLIEQYPKQPDYRFDLARAHSNLSQIFQQMRRLPEAIEQAERAVARFDELHRLKPDEAAFATAHLRALETLFSLTIAQPPLDRAKEIYQQLTRIRQQRMQSMADRTEEEFALGLTTLQWASALHDQKQLSDAAEQYDLASEQLARLAGRGGTAQHRHVYASTLFDRGICFADLGRPDASEESYRRAERVWEHLREEYPQERAFTSRYAGTLNHRGILNQNTGRPHRAITLYEASLAVRTEWGQSHPDDADNALYLAGTQCNLGHTLRQLGQLESAAEQYRESERRLLALRETPAAGPRLDAFLKNVHDGLAALQSPQPPSLQKLHSATVQVSRPAGPQPLWRAHAYRGYEAIRTAVDHDDFPNAIRQLDAILAADDSHVQARLDRADLLRAMGRAEDALADLNRLHDARPDEAEPWFLRGLVLARFCEPKEGGLSPLDDDALDQAIEAFDEALILDPQQSRYRYWKGLAHEIAAHAAQSRVRAQFAAFEKLHGGEVAREWVQPAINRFRCEFQRARESFEAALRLQPDDGEAWYALGRLLVDLEPGHELDARKAFRQAVQFRPTLPHPWLELAKLADAAGERELARDCLTQLLRLDASYRGTVHRLFPWLDATA</sequence>
<accession>A0A6C2YJV0</accession>
<keyword evidence="1" id="KW-0677">Repeat</keyword>
<gene>
    <name evidence="3" type="ORF">GMBLW1_25770</name>
</gene>
<name>A0A6C2YJV0_9BACT</name>
<dbReference type="AlphaFoldDB" id="A0A6C2YJV0"/>
<dbReference type="InterPro" id="IPR050498">
    <property type="entry name" value="Ycf3"/>
</dbReference>
<dbReference type="Gene3D" id="1.25.40.10">
    <property type="entry name" value="Tetratricopeptide repeat domain"/>
    <property type="match status" value="6"/>
</dbReference>
<keyword evidence="4" id="KW-1185">Reference proteome</keyword>
<dbReference type="PANTHER" id="PTHR44858">
    <property type="entry name" value="TETRATRICOPEPTIDE REPEAT PROTEIN 6"/>
    <property type="match status" value="1"/>
</dbReference>
<dbReference type="Pfam" id="PF13432">
    <property type="entry name" value="TPR_16"/>
    <property type="match status" value="2"/>
</dbReference>
<evidence type="ECO:0008006" key="5">
    <source>
        <dbReference type="Google" id="ProtNLM"/>
    </source>
</evidence>
<dbReference type="InParanoid" id="A0A6C2YJV0"/>
<evidence type="ECO:0000313" key="4">
    <source>
        <dbReference type="Proteomes" id="UP000464378"/>
    </source>
</evidence>
<evidence type="ECO:0000313" key="3">
    <source>
        <dbReference type="EMBL" id="VIP01383.1"/>
    </source>
</evidence>
<dbReference type="SMART" id="SM00028">
    <property type="entry name" value="TPR"/>
    <property type="match status" value="11"/>
</dbReference>
<evidence type="ECO:0000256" key="1">
    <source>
        <dbReference type="ARBA" id="ARBA00022737"/>
    </source>
</evidence>
<dbReference type="InterPro" id="IPR019734">
    <property type="entry name" value="TPR_rpt"/>
</dbReference>
<dbReference type="EMBL" id="LR586016">
    <property type="protein sequence ID" value="VIP01383.1"/>
    <property type="molecule type" value="Genomic_DNA"/>
</dbReference>
<dbReference type="EMBL" id="LR593887">
    <property type="protein sequence ID" value="VTR98242.1"/>
    <property type="molecule type" value="Genomic_DNA"/>
</dbReference>
<dbReference type="Pfam" id="PF13181">
    <property type="entry name" value="TPR_8"/>
    <property type="match status" value="1"/>
</dbReference>
<evidence type="ECO:0000256" key="2">
    <source>
        <dbReference type="ARBA" id="ARBA00022803"/>
    </source>
</evidence>